<organism evidence="4">
    <name type="scientific">candidate division WOR-3 bacterium</name>
    <dbReference type="NCBI Taxonomy" id="2052148"/>
    <lineage>
        <taxon>Bacteria</taxon>
        <taxon>Bacteria division WOR-3</taxon>
    </lineage>
</organism>
<evidence type="ECO:0000259" key="3">
    <source>
        <dbReference type="Pfam" id="PF02769"/>
    </source>
</evidence>
<dbReference type="Pfam" id="PF00586">
    <property type="entry name" value="AIRS"/>
    <property type="match status" value="1"/>
</dbReference>
<dbReference type="NCBIfam" id="TIGR02124">
    <property type="entry name" value="hypE"/>
    <property type="match status" value="1"/>
</dbReference>
<dbReference type="PIRSF" id="PIRSF005644">
    <property type="entry name" value="Hdrgns_mtr_HypE"/>
    <property type="match status" value="1"/>
</dbReference>
<dbReference type="InterPro" id="IPR036921">
    <property type="entry name" value="PurM-like_N_sf"/>
</dbReference>
<comment type="similarity">
    <text evidence="1">Belongs to the HypE family.</text>
</comment>
<dbReference type="SUPFAM" id="SSF55326">
    <property type="entry name" value="PurM N-terminal domain-like"/>
    <property type="match status" value="1"/>
</dbReference>
<dbReference type="InterPro" id="IPR011854">
    <property type="entry name" value="HypE"/>
</dbReference>
<evidence type="ECO:0000313" key="4">
    <source>
        <dbReference type="EMBL" id="HGK28980.1"/>
    </source>
</evidence>
<dbReference type="GO" id="GO:0051604">
    <property type="term" value="P:protein maturation"/>
    <property type="evidence" value="ECO:0007669"/>
    <property type="project" value="TreeGrafter"/>
</dbReference>
<feature type="domain" description="PurM-like N-terminal" evidence="2">
    <location>
        <begin position="60"/>
        <end position="172"/>
    </location>
</feature>
<dbReference type="CDD" id="cd02197">
    <property type="entry name" value="HypE"/>
    <property type="match status" value="1"/>
</dbReference>
<sequence length="356" mass="38116">MRDRRKAIDPNPAVYPPVFAAEPEEKRVVMGHGAGGRKMHRLVRDVFLKYFGNRILDRLEDGALVEMPRGRICVTTDSYVVQPLFFPGGDIGRLAVCGTINDLAVMGAEPRFLTFSVVVREGLSIETLERVCASAAGAAREAGVMIVAGDTKVIESGPDEGLYLNTSGVGAVPAGLRLGPDRVRRGDAMLVSGGIGEHEAAVGLARGSFRLRARVRSDCAPLNRLIRSALGVGGVKLMRDPTRGGLATTLNEFAAASGMGFVVEEEKVPVAPAVRGVAALLGVDPLYMANEGKVVLIVAPERADKVLARLRQHRLGRRASRIGMVQESLRGVWLKTGLGSLRPLVMLEAEQLPRIC</sequence>
<dbReference type="InterPro" id="IPR036676">
    <property type="entry name" value="PurM-like_C_sf"/>
</dbReference>
<proteinExistence type="inferred from homology"/>
<dbReference type="Gene3D" id="3.30.1330.10">
    <property type="entry name" value="PurM-like, N-terminal domain"/>
    <property type="match status" value="1"/>
</dbReference>
<evidence type="ECO:0000256" key="1">
    <source>
        <dbReference type="ARBA" id="ARBA00006243"/>
    </source>
</evidence>
<dbReference type="AlphaFoldDB" id="A0A7C4GHJ9"/>
<dbReference type="PANTHER" id="PTHR30303:SF0">
    <property type="entry name" value="CARBAMOYL DEHYDRATASE HYPE"/>
    <property type="match status" value="1"/>
</dbReference>
<dbReference type="SUPFAM" id="SSF56042">
    <property type="entry name" value="PurM C-terminal domain-like"/>
    <property type="match status" value="1"/>
</dbReference>
<comment type="caution">
    <text evidence="4">The sequence shown here is derived from an EMBL/GenBank/DDBJ whole genome shotgun (WGS) entry which is preliminary data.</text>
</comment>
<dbReference type="EMBL" id="DSUT01000182">
    <property type="protein sequence ID" value="HGK28980.1"/>
    <property type="molecule type" value="Genomic_DNA"/>
</dbReference>
<dbReference type="Pfam" id="PF02769">
    <property type="entry name" value="AIRS_C"/>
    <property type="match status" value="1"/>
</dbReference>
<dbReference type="Gene3D" id="3.90.650.10">
    <property type="entry name" value="PurM-like C-terminal domain"/>
    <property type="match status" value="1"/>
</dbReference>
<reference evidence="4" key="1">
    <citation type="journal article" date="2020" name="mSystems">
        <title>Genome- and Community-Level Interaction Insights into Carbon Utilization and Element Cycling Functions of Hydrothermarchaeota in Hydrothermal Sediment.</title>
        <authorList>
            <person name="Zhou Z."/>
            <person name="Liu Y."/>
            <person name="Xu W."/>
            <person name="Pan J."/>
            <person name="Luo Z.H."/>
            <person name="Li M."/>
        </authorList>
    </citation>
    <scope>NUCLEOTIDE SEQUENCE [LARGE SCALE GENOMIC DNA]</scope>
    <source>
        <strain evidence="4">SpSt-488</strain>
    </source>
</reference>
<dbReference type="PANTHER" id="PTHR30303">
    <property type="entry name" value="HYDROGENASE ISOENZYMES FORMATION PROTEIN HYPE"/>
    <property type="match status" value="1"/>
</dbReference>
<gene>
    <name evidence="4" type="primary">hypE</name>
    <name evidence="4" type="ORF">ENS41_08575</name>
</gene>
<dbReference type="InterPro" id="IPR010918">
    <property type="entry name" value="PurM-like_C_dom"/>
</dbReference>
<evidence type="ECO:0000259" key="2">
    <source>
        <dbReference type="Pfam" id="PF00586"/>
    </source>
</evidence>
<dbReference type="InterPro" id="IPR016188">
    <property type="entry name" value="PurM-like_N"/>
</dbReference>
<name>A0A7C4GHJ9_UNCW3</name>
<protein>
    <submittedName>
        <fullName evidence="4">Hydrogenase expression/formation protein HypE</fullName>
    </submittedName>
</protein>
<feature type="domain" description="PurM-like C-terminal" evidence="3">
    <location>
        <begin position="185"/>
        <end position="328"/>
    </location>
</feature>
<accession>A0A7C4GHJ9</accession>